<evidence type="ECO:0000259" key="1">
    <source>
        <dbReference type="Pfam" id="PF04471"/>
    </source>
</evidence>
<sequence>MLNYGNLNDVEFEYLCQDIMQEKLGIEIHHFAVGCDGGIDLCDNVHTKNVIVQVKHYYNSTVAQLISSLKNELKKVKLLNPKHYYVCCSKSLTPKRIEEIYNLFSDFMDSPSNVITLDDIDGFLTNEKNINV</sequence>
<protein>
    <submittedName>
        <fullName evidence="2">Restriction endonuclease</fullName>
        <ecNumber evidence="2">3.1.21.-</ecNumber>
    </submittedName>
</protein>
<comment type="caution">
    <text evidence="2">The sequence shown here is derived from an EMBL/GenBank/DDBJ whole genome shotgun (WGS) entry which is preliminary data.</text>
</comment>
<dbReference type="Proteomes" id="UP001478133">
    <property type="component" value="Unassembled WGS sequence"/>
</dbReference>
<dbReference type="Pfam" id="PF04471">
    <property type="entry name" value="Mrr_cat"/>
    <property type="match status" value="1"/>
</dbReference>
<keyword evidence="2" id="KW-0255">Endonuclease</keyword>
<keyword evidence="3" id="KW-1185">Reference proteome</keyword>
<proteinExistence type="predicted"/>
<name>A0ABV1HUQ7_9FIRM</name>
<dbReference type="InterPro" id="IPR007560">
    <property type="entry name" value="Restrct_endonuc_IV_Mrr"/>
</dbReference>
<dbReference type="InterPro" id="IPR011856">
    <property type="entry name" value="tRNA_endonuc-like_dom_sf"/>
</dbReference>
<organism evidence="2 3">
    <name type="scientific">Ruminococcoides intestinihominis</name>
    <dbReference type="NCBI Taxonomy" id="3133161"/>
    <lineage>
        <taxon>Bacteria</taxon>
        <taxon>Bacillati</taxon>
        <taxon>Bacillota</taxon>
        <taxon>Clostridia</taxon>
        <taxon>Eubacteriales</taxon>
        <taxon>Oscillospiraceae</taxon>
        <taxon>Ruminococcoides</taxon>
    </lineage>
</organism>
<evidence type="ECO:0000313" key="3">
    <source>
        <dbReference type="Proteomes" id="UP001478133"/>
    </source>
</evidence>
<evidence type="ECO:0000313" key="2">
    <source>
        <dbReference type="EMBL" id="MEQ2565859.1"/>
    </source>
</evidence>
<dbReference type="Gene3D" id="3.40.1350.10">
    <property type="match status" value="1"/>
</dbReference>
<gene>
    <name evidence="2" type="ORF">ABFO16_06365</name>
</gene>
<feature type="domain" description="Restriction endonuclease type IV Mrr" evidence="1">
    <location>
        <begin position="8"/>
        <end position="75"/>
    </location>
</feature>
<dbReference type="EMBL" id="JBBMFI010000020">
    <property type="protein sequence ID" value="MEQ2565859.1"/>
    <property type="molecule type" value="Genomic_DNA"/>
</dbReference>
<dbReference type="GO" id="GO:0004519">
    <property type="term" value="F:endonuclease activity"/>
    <property type="evidence" value="ECO:0007669"/>
    <property type="project" value="UniProtKB-KW"/>
</dbReference>
<dbReference type="RefSeq" id="WP_176816219.1">
    <property type="nucleotide sequence ID" value="NZ_JBBMEY010000021.1"/>
</dbReference>
<accession>A0ABV1HUQ7</accession>
<keyword evidence="2" id="KW-0378">Hydrolase</keyword>
<keyword evidence="2" id="KW-0540">Nuclease</keyword>
<dbReference type="GO" id="GO:0016787">
    <property type="term" value="F:hydrolase activity"/>
    <property type="evidence" value="ECO:0007669"/>
    <property type="project" value="UniProtKB-KW"/>
</dbReference>
<dbReference type="EC" id="3.1.21.-" evidence="2"/>
<reference evidence="2 3" key="1">
    <citation type="submission" date="2024-03" db="EMBL/GenBank/DDBJ databases">
        <title>Human intestinal bacterial collection.</title>
        <authorList>
            <person name="Pauvert C."/>
            <person name="Hitch T.C.A."/>
            <person name="Clavel T."/>
        </authorList>
    </citation>
    <scope>NUCLEOTIDE SEQUENCE [LARGE SCALE GENOMIC DNA]</scope>
    <source>
        <strain evidence="2 3">CLA-AP-H18</strain>
    </source>
</reference>